<evidence type="ECO:0000313" key="3">
    <source>
        <dbReference type="Proteomes" id="UP001433268"/>
    </source>
</evidence>
<dbReference type="EMBL" id="JAQQWN010000007">
    <property type="protein sequence ID" value="KAK8075203.1"/>
    <property type="molecule type" value="Genomic_DNA"/>
</dbReference>
<accession>A0ABR1VVD5</accession>
<gene>
    <name evidence="2" type="ORF">PG997_009866</name>
</gene>
<comment type="caution">
    <text evidence="2">The sequence shown here is derived from an EMBL/GenBank/DDBJ whole genome shotgun (WGS) entry which is preliminary data.</text>
</comment>
<dbReference type="RefSeq" id="XP_066666143.1">
    <property type="nucleotide sequence ID" value="XM_066814181.1"/>
</dbReference>
<dbReference type="GeneID" id="92047241"/>
<evidence type="ECO:0008006" key="4">
    <source>
        <dbReference type="Google" id="ProtNLM"/>
    </source>
</evidence>
<dbReference type="Proteomes" id="UP001433268">
    <property type="component" value="Unassembled WGS sequence"/>
</dbReference>
<evidence type="ECO:0000256" key="1">
    <source>
        <dbReference type="SAM" id="MobiDB-lite"/>
    </source>
</evidence>
<organism evidence="2 3">
    <name type="scientific">Apiospora hydei</name>
    <dbReference type="NCBI Taxonomy" id="1337664"/>
    <lineage>
        <taxon>Eukaryota</taxon>
        <taxon>Fungi</taxon>
        <taxon>Dikarya</taxon>
        <taxon>Ascomycota</taxon>
        <taxon>Pezizomycotina</taxon>
        <taxon>Sordariomycetes</taxon>
        <taxon>Xylariomycetidae</taxon>
        <taxon>Amphisphaeriales</taxon>
        <taxon>Apiosporaceae</taxon>
        <taxon>Apiospora</taxon>
    </lineage>
</organism>
<protein>
    <recommendedName>
        <fullName evidence="4">Stc1 domain-containing protein</fullName>
    </recommendedName>
</protein>
<proteinExistence type="predicted"/>
<feature type="region of interest" description="Disordered" evidence="1">
    <location>
        <begin position="1"/>
        <end position="38"/>
    </location>
</feature>
<evidence type="ECO:0000313" key="2">
    <source>
        <dbReference type="EMBL" id="KAK8075203.1"/>
    </source>
</evidence>
<reference evidence="2 3" key="1">
    <citation type="submission" date="2023-01" db="EMBL/GenBank/DDBJ databases">
        <title>Analysis of 21 Apiospora genomes using comparative genomics revels a genus with tremendous synthesis potential of carbohydrate active enzymes and secondary metabolites.</title>
        <authorList>
            <person name="Sorensen T."/>
        </authorList>
    </citation>
    <scope>NUCLEOTIDE SEQUENCE [LARGE SCALE GENOMIC DNA]</scope>
    <source>
        <strain evidence="2 3">CBS 114990</strain>
    </source>
</reference>
<keyword evidence="3" id="KW-1185">Reference proteome</keyword>
<sequence>MAKGVTYVPKPPAKQQKARKSAGPIDEPDQAQTTQPTANTPYPDYVCLLNAERDCRDDKFACYNCMTLKDPFEFEVNQAGKVQRMDVVGHPEDTLRRVCIDCGIRIGLYQPGRVIHRKQGPCCWVCHCRRANEKVESLTANESLRCDGCGMTQSFSASTDSQNTIAPIYTSLPSGKRSQRLLISMHPGPLKCRRHLFHTFSVQLPSTCHRLINTQSWQVTQRNRRRVSGTIDKV</sequence>
<name>A0ABR1VVD5_9PEZI</name>